<name>A0A1J4XTB0_9BACT</name>
<dbReference type="EMBL" id="MNWX01000031">
    <property type="protein sequence ID" value="OIO65004.1"/>
    <property type="molecule type" value="Genomic_DNA"/>
</dbReference>
<dbReference type="PROSITE" id="PS51257">
    <property type="entry name" value="PROKAR_LIPOPROTEIN"/>
    <property type="match status" value="1"/>
</dbReference>
<sequence length="164" mass="18919">MKKLVFVGFLVGILLWLAGCGSTYRQIEVEYPISPYTKYKALNLEVVSPDSVDKEELESFRELIILALQKRGISVVDTDNPKLIVEVLNFNKDSKFLRYALTLTIGGPFTQYTSNTIEVKVSIKDRERIIELKEFQEYKEKIKDWEDLKKTVANRIADAVYFAN</sequence>
<gene>
    <name evidence="1" type="ORF">AUJ30_01655</name>
</gene>
<dbReference type="AlphaFoldDB" id="A0A1J4XTB0"/>
<dbReference type="STRING" id="1805425.AUJ30_01655"/>
<protein>
    <recommendedName>
        <fullName evidence="3">DUF4136 domain-containing protein</fullName>
    </recommendedName>
</protein>
<reference evidence="1 2" key="1">
    <citation type="journal article" date="2016" name="Environ. Microbiol.">
        <title>Genomic resolution of a cold subsurface aquifer community provides metabolic insights for novel microbes adapted to high CO concentrations.</title>
        <authorList>
            <person name="Probst A.J."/>
            <person name="Castelle C.J."/>
            <person name="Singh A."/>
            <person name="Brown C.T."/>
            <person name="Anantharaman K."/>
            <person name="Sharon I."/>
            <person name="Hug L.A."/>
            <person name="Burstein D."/>
            <person name="Emerson J.B."/>
            <person name="Thomas B.C."/>
            <person name="Banfield J.F."/>
        </authorList>
    </citation>
    <scope>NUCLEOTIDE SEQUENCE [LARGE SCALE GENOMIC DNA]</scope>
    <source>
        <strain evidence="1">CG1_02_39_135</strain>
    </source>
</reference>
<evidence type="ECO:0000313" key="2">
    <source>
        <dbReference type="Proteomes" id="UP000182693"/>
    </source>
</evidence>
<comment type="caution">
    <text evidence="1">The sequence shown here is derived from an EMBL/GenBank/DDBJ whole genome shotgun (WGS) entry which is preliminary data.</text>
</comment>
<accession>A0A1J4XTB0</accession>
<evidence type="ECO:0000313" key="1">
    <source>
        <dbReference type="EMBL" id="OIO65004.1"/>
    </source>
</evidence>
<organism evidence="1 2">
    <name type="scientific">Candidatus Wolfebacteria bacterium CG1_02_39_135</name>
    <dbReference type="NCBI Taxonomy" id="1805425"/>
    <lineage>
        <taxon>Bacteria</taxon>
        <taxon>Candidatus Wolfeibacteriota</taxon>
    </lineage>
</organism>
<dbReference type="Proteomes" id="UP000182693">
    <property type="component" value="Unassembled WGS sequence"/>
</dbReference>
<evidence type="ECO:0008006" key="3">
    <source>
        <dbReference type="Google" id="ProtNLM"/>
    </source>
</evidence>
<proteinExistence type="predicted"/>